<dbReference type="EMBL" id="BARW01003248">
    <property type="protein sequence ID" value="GAI65072.1"/>
    <property type="molecule type" value="Genomic_DNA"/>
</dbReference>
<sequence length="91" mass="10492">MKTLEISDEAYHKLLGLKNYVTYKIWPERTVAEAKRIIQETGIREGVVDPYKIALKGEIDFDPTETMSDFIPKIVDAVVWSNEHREPISIT</sequence>
<proteinExistence type="predicted"/>
<protein>
    <submittedName>
        <fullName evidence="1">Uncharacterized protein</fullName>
    </submittedName>
</protein>
<organism evidence="1">
    <name type="scientific">marine sediment metagenome</name>
    <dbReference type="NCBI Taxonomy" id="412755"/>
    <lineage>
        <taxon>unclassified sequences</taxon>
        <taxon>metagenomes</taxon>
        <taxon>ecological metagenomes</taxon>
    </lineage>
</organism>
<reference evidence="1" key="1">
    <citation type="journal article" date="2014" name="Front. Microbiol.">
        <title>High frequency of phylogenetically diverse reductive dehalogenase-homologous genes in deep subseafloor sedimentary metagenomes.</title>
        <authorList>
            <person name="Kawai M."/>
            <person name="Futagami T."/>
            <person name="Toyoda A."/>
            <person name="Takaki Y."/>
            <person name="Nishi S."/>
            <person name="Hori S."/>
            <person name="Arai W."/>
            <person name="Tsubouchi T."/>
            <person name="Morono Y."/>
            <person name="Uchiyama I."/>
            <person name="Ito T."/>
            <person name="Fujiyama A."/>
            <person name="Inagaki F."/>
            <person name="Takami H."/>
        </authorList>
    </citation>
    <scope>NUCLEOTIDE SEQUENCE</scope>
    <source>
        <strain evidence="1">Expedition CK06-06</strain>
    </source>
</reference>
<accession>X1Q9D5</accession>
<name>X1Q9D5_9ZZZZ</name>
<evidence type="ECO:0000313" key="1">
    <source>
        <dbReference type="EMBL" id="GAI65072.1"/>
    </source>
</evidence>
<comment type="caution">
    <text evidence="1">The sequence shown here is derived from an EMBL/GenBank/DDBJ whole genome shotgun (WGS) entry which is preliminary data.</text>
</comment>
<dbReference type="AlphaFoldDB" id="X1Q9D5"/>
<gene>
    <name evidence="1" type="ORF">S12H4_08416</name>
</gene>